<dbReference type="RefSeq" id="XP_007922201.1">
    <property type="nucleotide sequence ID" value="XM_007924010.1"/>
</dbReference>
<dbReference type="GeneID" id="19332581"/>
<proteinExistence type="predicted"/>
<evidence type="ECO:0000313" key="2">
    <source>
        <dbReference type="Proteomes" id="UP000016932"/>
    </source>
</evidence>
<dbReference type="KEGG" id="pfj:MYCFIDRAFT_171082"/>
<protein>
    <submittedName>
        <fullName evidence="1">Uncharacterized protein</fullName>
    </submittedName>
</protein>
<evidence type="ECO:0000313" key="1">
    <source>
        <dbReference type="EMBL" id="EME89660.1"/>
    </source>
</evidence>
<gene>
    <name evidence="1" type="ORF">MYCFIDRAFT_171082</name>
</gene>
<name>N1Q9T0_PSEFD</name>
<dbReference type="Proteomes" id="UP000016932">
    <property type="component" value="Unassembled WGS sequence"/>
</dbReference>
<dbReference type="AlphaFoldDB" id="N1Q9T0"/>
<dbReference type="HOGENOM" id="CLU_994421_0_0_1"/>
<organism evidence="1 2">
    <name type="scientific">Pseudocercospora fijiensis (strain CIRAD86)</name>
    <name type="common">Black leaf streak disease fungus</name>
    <name type="synonym">Mycosphaerella fijiensis</name>
    <dbReference type="NCBI Taxonomy" id="383855"/>
    <lineage>
        <taxon>Eukaryota</taxon>
        <taxon>Fungi</taxon>
        <taxon>Dikarya</taxon>
        <taxon>Ascomycota</taxon>
        <taxon>Pezizomycotina</taxon>
        <taxon>Dothideomycetes</taxon>
        <taxon>Dothideomycetidae</taxon>
        <taxon>Mycosphaerellales</taxon>
        <taxon>Mycosphaerellaceae</taxon>
        <taxon>Pseudocercospora</taxon>
    </lineage>
</organism>
<dbReference type="VEuPathDB" id="FungiDB:MYCFIDRAFT_171082"/>
<reference evidence="1 2" key="1">
    <citation type="journal article" date="2012" name="PLoS Pathog.">
        <title>Diverse lifestyles and strategies of plant pathogenesis encoded in the genomes of eighteen Dothideomycetes fungi.</title>
        <authorList>
            <person name="Ohm R.A."/>
            <person name="Feau N."/>
            <person name="Henrissat B."/>
            <person name="Schoch C.L."/>
            <person name="Horwitz B.A."/>
            <person name="Barry K.W."/>
            <person name="Condon B.J."/>
            <person name="Copeland A.C."/>
            <person name="Dhillon B."/>
            <person name="Glaser F."/>
            <person name="Hesse C.N."/>
            <person name="Kosti I."/>
            <person name="LaButti K."/>
            <person name="Lindquist E.A."/>
            <person name="Lucas S."/>
            <person name="Salamov A.A."/>
            <person name="Bradshaw R.E."/>
            <person name="Ciuffetti L."/>
            <person name="Hamelin R.C."/>
            <person name="Kema G.H.J."/>
            <person name="Lawrence C."/>
            <person name="Scott J.A."/>
            <person name="Spatafora J.W."/>
            <person name="Turgeon B.G."/>
            <person name="de Wit P.J.G.M."/>
            <person name="Zhong S."/>
            <person name="Goodwin S.B."/>
            <person name="Grigoriev I.V."/>
        </authorList>
    </citation>
    <scope>NUCLEOTIDE SEQUENCE [LARGE SCALE GENOMIC DNA]</scope>
    <source>
        <strain evidence="1 2">CIRAD86</strain>
    </source>
</reference>
<keyword evidence="2" id="KW-1185">Reference proteome</keyword>
<sequence length="280" mass="31059">MPGVSGEQISIELANEKADEESKDTMLGEAVSDTMGFCGSTFRTVYPGFQCTRLRWIPAFRTNLLTCLLQTRCSKHFHSTRKADWPIWAGFKPCSSSEARSPSRLRSHVRPVSIMESFLDIESLASEAVSMALLVGDAIEKRDKMCLPTREQLPDTDITTLLSETVRLGNSLNQYAYLTSSKMAPSCDDVSALRHRFRHVTEPSEAGLHLVDASRHLDESSDINTKPYDPHLRLEAACESAQAGGAFWSLALRHQLTITCTSTRKCILKQLSPPQNPLAS</sequence>
<dbReference type="EMBL" id="KB446555">
    <property type="protein sequence ID" value="EME89660.1"/>
    <property type="molecule type" value="Genomic_DNA"/>
</dbReference>
<accession>N1Q9T0</accession>